<dbReference type="Gene3D" id="2.40.50.140">
    <property type="entry name" value="Nucleic acid-binding proteins"/>
    <property type="match status" value="1"/>
</dbReference>
<dbReference type="InterPro" id="IPR003717">
    <property type="entry name" value="RecO"/>
</dbReference>
<keyword evidence="2" id="KW-0233">DNA recombination</keyword>
<dbReference type="GO" id="GO:0006310">
    <property type="term" value="P:DNA recombination"/>
    <property type="evidence" value="ECO:0007669"/>
    <property type="project" value="UniProtKB-KW"/>
</dbReference>
<organism evidence="6 7">
    <name type="scientific">Candidatus Spechtbacteria bacterium SB0662_bin_43</name>
    <dbReference type="NCBI Taxonomy" id="2604897"/>
    <lineage>
        <taxon>Bacteria</taxon>
        <taxon>Candidatus Spechtiibacteriota</taxon>
    </lineage>
</organism>
<comment type="caution">
    <text evidence="6">The sequence shown here is derived from an EMBL/GenBank/DDBJ whole genome shotgun (WGS) entry which is preliminary data.</text>
</comment>
<evidence type="ECO:0000259" key="5">
    <source>
        <dbReference type="Pfam" id="PF11967"/>
    </source>
</evidence>
<evidence type="ECO:0000256" key="1">
    <source>
        <dbReference type="ARBA" id="ARBA00022763"/>
    </source>
</evidence>
<proteinExistence type="predicted"/>
<reference evidence="6 7" key="1">
    <citation type="submission" date="2019-09" db="EMBL/GenBank/DDBJ databases">
        <title>Characterisation of the sponge microbiome using genome-centric metagenomics.</title>
        <authorList>
            <person name="Engelberts J.P."/>
            <person name="Robbins S.J."/>
            <person name="De Goeij J.M."/>
            <person name="Aranda M."/>
            <person name="Bell S.C."/>
            <person name="Webster N.S."/>
        </authorList>
    </citation>
    <scope>NUCLEOTIDE SEQUENCE [LARGE SCALE GENOMIC DNA]</scope>
    <source>
        <strain evidence="6">SB0662_bin_43</strain>
    </source>
</reference>
<gene>
    <name evidence="6" type="primary">recO</name>
    <name evidence="6" type="ORF">F4X82_03620</name>
</gene>
<keyword evidence="3" id="KW-0234">DNA repair</keyword>
<dbReference type="InterPro" id="IPR012340">
    <property type="entry name" value="NA-bd_OB-fold"/>
</dbReference>
<evidence type="ECO:0000256" key="4">
    <source>
        <dbReference type="SAM" id="Phobius"/>
    </source>
</evidence>
<dbReference type="SUPFAM" id="SSF50249">
    <property type="entry name" value="Nucleic acid-binding proteins"/>
    <property type="match status" value="1"/>
</dbReference>
<keyword evidence="4" id="KW-0472">Membrane</keyword>
<dbReference type="PANTHER" id="PTHR33991:SF1">
    <property type="entry name" value="DNA REPAIR PROTEIN RECO"/>
    <property type="match status" value="1"/>
</dbReference>
<feature type="transmembrane region" description="Helical" evidence="4">
    <location>
        <begin position="85"/>
        <end position="102"/>
    </location>
</feature>
<dbReference type="GO" id="GO:0043590">
    <property type="term" value="C:bacterial nucleoid"/>
    <property type="evidence" value="ECO:0007669"/>
    <property type="project" value="TreeGrafter"/>
</dbReference>
<dbReference type="EMBL" id="VXOY01000032">
    <property type="protein sequence ID" value="MYE38577.1"/>
    <property type="molecule type" value="Genomic_DNA"/>
</dbReference>
<sequence>MYGTDAIVLNMHDYGEHDMKVSFFTREFGKMQMIVRGGKKITTKQAHFLHHFGVVRIVFILGKHIPFVRSVSAISLFPDIGRTMYGYGYLYSFLLLCNTLLYDNERDESMWDLLVSSLHDVAGIVEECSTNQTEEVLWNAEKQWLNRLLGIMGVGDDSIVSSFNDRPGYDIDASLQQTLQRHFNTPIHFFGLTVREHIYG</sequence>
<feature type="transmembrane region" description="Helical" evidence="4">
    <location>
        <begin position="48"/>
        <end position="65"/>
    </location>
</feature>
<protein>
    <submittedName>
        <fullName evidence="6">DNA repair protein RecO</fullName>
    </submittedName>
</protein>
<name>A0A845DB50_9BACT</name>
<dbReference type="PANTHER" id="PTHR33991">
    <property type="entry name" value="DNA REPAIR PROTEIN RECO"/>
    <property type="match status" value="1"/>
</dbReference>
<evidence type="ECO:0000313" key="6">
    <source>
        <dbReference type="EMBL" id="MYE38577.1"/>
    </source>
</evidence>
<keyword evidence="4" id="KW-1133">Transmembrane helix</keyword>
<evidence type="ECO:0000256" key="2">
    <source>
        <dbReference type="ARBA" id="ARBA00023172"/>
    </source>
</evidence>
<evidence type="ECO:0000313" key="7">
    <source>
        <dbReference type="Proteomes" id="UP000449092"/>
    </source>
</evidence>
<keyword evidence="4" id="KW-0812">Transmembrane</keyword>
<dbReference type="InterPro" id="IPR022572">
    <property type="entry name" value="DNA_rep/recomb_RecO_N"/>
</dbReference>
<keyword evidence="1" id="KW-0227">DNA damage</keyword>
<dbReference type="GO" id="GO:0006302">
    <property type="term" value="P:double-strand break repair"/>
    <property type="evidence" value="ECO:0007669"/>
    <property type="project" value="TreeGrafter"/>
</dbReference>
<evidence type="ECO:0000256" key="3">
    <source>
        <dbReference type="ARBA" id="ARBA00023204"/>
    </source>
</evidence>
<feature type="domain" description="DNA replication/recombination mediator RecO N-terminal" evidence="5">
    <location>
        <begin position="2"/>
        <end position="77"/>
    </location>
</feature>
<dbReference type="AlphaFoldDB" id="A0A845DB50"/>
<dbReference type="Pfam" id="PF11967">
    <property type="entry name" value="RecO_N"/>
    <property type="match status" value="1"/>
</dbReference>
<accession>A0A845DB50</accession>
<dbReference type="Proteomes" id="UP000449092">
    <property type="component" value="Unassembled WGS sequence"/>
</dbReference>
<dbReference type="NCBIfam" id="TIGR00613">
    <property type="entry name" value="reco"/>
    <property type="match status" value="1"/>
</dbReference>